<keyword evidence="3" id="KW-1185">Reference proteome</keyword>
<name>A0A9N7Z4Z6_PLEPL</name>
<sequence length="115" mass="11911">MFSFHFPPPSEQKEDDVLASDQRHTNSSASCSELIGGDSGAARHKGAGSGAEGGRAGAQPSNGSGDGREFAELQLCSNLLGLNMTGAPAPLFHGTVRALSRLHTLDTAHPRSHFG</sequence>
<feature type="compositionally biased region" description="Basic and acidic residues" evidence="1">
    <location>
        <begin position="11"/>
        <end position="24"/>
    </location>
</feature>
<comment type="caution">
    <text evidence="2">The sequence shown here is derived from an EMBL/GenBank/DDBJ whole genome shotgun (WGS) entry which is preliminary data.</text>
</comment>
<organism evidence="2 3">
    <name type="scientific">Pleuronectes platessa</name>
    <name type="common">European plaice</name>
    <dbReference type="NCBI Taxonomy" id="8262"/>
    <lineage>
        <taxon>Eukaryota</taxon>
        <taxon>Metazoa</taxon>
        <taxon>Chordata</taxon>
        <taxon>Craniata</taxon>
        <taxon>Vertebrata</taxon>
        <taxon>Euteleostomi</taxon>
        <taxon>Actinopterygii</taxon>
        <taxon>Neopterygii</taxon>
        <taxon>Teleostei</taxon>
        <taxon>Neoteleostei</taxon>
        <taxon>Acanthomorphata</taxon>
        <taxon>Carangaria</taxon>
        <taxon>Pleuronectiformes</taxon>
        <taxon>Pleuronectoidei</taxon>
        <taxon>Pleuronectidae</taxon>
        <taxon>Pleuronectes</taxon>
    </lineage>
</organism>
<feature type="region of interest" description="Disordered" evidence="1">
    <location>
        <begin position="1"/>
        <end position="69"/>
    </location>
</feature>
<dbReference type="Proteomes" id="UP001153269">
    <property type="component" value="Unassembled WGS sequence"/>
</dbReference>
<dbReference type="EMBL" id="CADEAL010004269">
    <property type="protein sequence ID" value="CAB1455773.1"/>
    <property type="molecule type" value="Genomic_DNA"/>
</dbReference>
<feature type="compositionally biased region" description="Gly residues" evidence="1">
    <location>
        <begin position="47"/>
        <end position="56"/>
    </location>
</feature>
<dbReference type="AlphaFoldDB" id="A0A9N7Z4Z6"/>
<gene>
    <name evidence="2" type="ORF">PLEPLA_LOCUS43554</name>
</gene>
<accession>A0A9N7Z4Z6</accession>
<reference evidence="2" key="1">
    <citation type="submission" date="2020-03" db="EMBL/GenBank/DDBJ databases">
        <authorList>
            <person name="Weist P."/>
        </authorList>
    </citation>
    <scope>NUCLEOTIDE SEQUENCE</scope>
</reference>
<evidence type="ECO:0000313" key="3">
    <source>
        <dbReference type="Proteomes" id="UP001153269"/>
    </source>
</evidence>
<evidence type="ECO:0000313" key="2">
    <source>
        <dbReference type="EMBL" id="CAB1455773.1"/>
    </source>
</evidence>
<evidence type="ECO:0000256" key="1">
    <source>
        <dbReference type="SAM" id="MobiDB-lite"/>
    </source>
</evidence>
<proteinExistence type="predicted"/>
<feature type="compositionally biased region" description="Pro residues" evidence="1">
    <location>
        <begin position="1"/>
        <end position="10"/>
    </location>
</feature>
<protein>
    <submittedName>
        <fullName evidence="2">Uncharacterized protein</fullName>
    </submittedName>
</protein>